<dbReference type="OrthoDB" id="8049952at2759"/>
<gene>
    <name evidence="1" type="ORF">TNCT_573881</name>
</gene>
<organism evidence="1 2">
    <name type="scientific">Trichonephila clavata</name>
    <name type="common">Joro spider</name>
    <name type="synonym">Nephila clavata</name>
    <dbReference type="NCBI Taxonomy" id="2740835"/>
    <lineage>
        <taxon>Eukaryota</taxon>
        <taxon>Metazoa</taxon>
        <taxon>Ecdysozoa</taxon>
        <taxon>Arthropoda</taxon>
        <taxon>Chelicerata</taxon>
        <taxon>Arachnida</taxon>
        <taxon>Araneae</taxon>
        <taxon>Araneomorphae</taxon>
        <taxon>Entelegynae</taxon>
        <taxon>Araneoidea</taxon>
        <taxon>Nephilidae</taxon>
        <taxon>Trichonephila</taxon>
    </lineage>
</organism>
<dbReference type="Proteomes" id="UP000887116">
    <property type="component" value="Unassembled WGS sequence"/>
</dbReference>
<sequence length="97" mass="11765">MREAAPTVKIQWPYLKQNIINASKKTIPVIQEKKINLLFVENCSDILNKKEAKITTQKHYTTAAEERYKELRRKKKRTHKEKKREYLENLYRDIENF</sequence>
<accession>A0A8X6H8E7</accession>
<name>A0A8X6H8E7_TRICU</name>
<proteinExistence type="predicted"/>
<evidence type="ECO:0000313" key="2">
    <source>
        <dbReference type="Proteomes" id="UP000887116"/>
    </source>
</evidence>
<dbReference type="AlphaFoldDB" id="A0A8X6H8E7"/>
<keyword evidence="2" id="KW-1185">Reference proteome</keyword>
<dbReference type="EMBL" id="BMAO01027466">
    <property type="protein sequence ID" value="GFR17150.1"/>
    <property type="molecule type" value="Genomic_DNA"/>
</dbReference>
<protein>
    <submittedName>
        <fullName evidence="1">Uncharacterized protein</fullName>
    </submittedName>
</protein>
<reference evidence="1" key="1">
    <citation type="submission" date="2020-07" db="EMBL/GenBank/DDBJ databases">
        <title>Multicomponent nature underlies the extraordinary mechanical properties of spider dragline silk.</title>
        <authorList>
            <person name="Kono N."/>
            <person name="Nakamura H."/>
            <person name="Mori M."/>
            <person name="Yoshida Y."/>
            <person name="Ohtoshi R."/>
            <person name="Malay A.D."/>
            <person name="Moran D.A.P."/>
            <person name="Tomita M."/>
            <person name="Numata K."/>
            <person name="Arakawa K."/>
        </authorList>
    </citation>
    <scope>NUCLEOTIDE SEQUENCE</scope>
</reference>
<evidence type="ECO:0000313" key="1">
    <source>
        <dbReference type="EMBL" id="GFR17150.1"/>
    </source>
</evidence>
<comment type="caution">
    <text evidence="1">The sequence shown here is derived from an EMBL/GenBank/DDBJ whole genome shotgun (WGS) entry which is preliminary data.</text>
</comment>